<feature type="transmembrane region" description="Helical" evidence="2">
    <location>
        <begin position="788"/>
        <end position="806"/>
    </location>
</feature>
<accession>A0A1V6QH56</accession>
<feature type="compositionally biased region" description="Polar residues" evidence="1">
    <location>
        <begin position="268"/>
        <end position="284"/>
    </location>
</feature>
<feature type="transmembrane region" description="Helical" evidence="2">
    <location>
        <begin position="812"/>
        <end position="836"/>
    </location>
</feature>
<keyword evidence="2" id="KW-1133">Transmembrane helix</keyword>
<comment type="caution">
    <text evidence="3">The sequence shown here is derived from an EMBL/GenBank/DDBJ whole genome shotgun (WGS) entry which is preliminary data.</text>
</comment>
<evidence type="ECO:0000313" key="3">
    <source>
        <dbReference type="EMBL" id="OQD88332.1"/>
    </source>
</evidence>
<keyword evidence="2" id="KW-0472">Membrane</keyword>
<organism evidence="3 4">
    <name type="scientific">Penicillium antarcticum</name>
    <dbReference type="NCBI Taxonomy" id="416450"/>
    <lineage>
        <taxon>Eukaryota</taxon>
        <taxon>Fungi</taxon>
        <taxon>Dikarya</taxon>
        <taxon>Ascomycota</taxon>
        <taxon>Pezizomycotina</taxon>
        <taxon>Eurotiomycetes</taxon>
        <taxon>Eurotiomycetidae</taxon>
        <taxon>Eurotiales</taxon>
        <taxon>Aspergillaceae</taxon>
        <taxon>Penicillium</taxon>
    </lineage>
</organism>
<proteinExistence type="predicted"/>
<feature type="region of interest" description="Disordered" evidence="1">
    <location>
        <begin position="25"/>
        <end position="51"/>
    </location>
</feature>
<feature type="transmembrane region" description="Helical" evidence="2">
    <location>
        <begin position="1068"/>
        <end position="1089"/>
    </location>
</feature>
<feature type="region of interest" description="Disordered" evidence="1">
    <location>
        <begin position="260"/>
        <end position="284"/>
    </location>
</feature>
<feature type="transmembrane region" description="Helical" evidence="2">
    <location>
        <begin position="881"/>
        <end position="898"/>
    </location>
</feature>
<feature type="transmembrane region" description="Helical" evidence="2">
    <location>
        <begin position="848"/>
        <end position="869"/>
    </location>
</feature>
<gene>
    <name evidence="3" type="ORF">PENANT_c004G05170</name>
</gene>
<keyword evidence="2" id="KW-0812">Transmembrane</keyword>
<name>A0A1V6QH56_9EURO</name>
<dbReference type="AlphaFoldDB" id="A0A1V6QH56"/>
<dbReference type="Proteomes" id="UP000191672">
    <property type="component" value="Unassembled WGS sequence"/>
</dbReference>
<keyword evidence="4" id="KW-1185">Reference proteome</keyword>
<protein>
    <submittedName>
        <fullName evidence="3">Uncharacterized protein</fullName>
    </submittedName>
</protein>
<dbReference type="EMBL" id="MDYN01000004">
    <property type="protein sequence ID" value="OQD88332.1"/>
    <property type="molecule type" value="Genomic_DNA"/>
</dbReference>
<evidence type="ECO:0000256" key="2">
    <source>
        <dbReference type="SAM" id="Phobius"/>
    </source>
</evidence>
<feature type="compositionally biased region" description="Polar residues" evidence="1">
    <location>
        <begin position="32"/>
        <end position="51"/>
    </location>
</feature>
<evidence type="ECO:0000256" key="1">
    <source>
        <dbReference type="SAM" id="MobiDB-lite"/>
    </source>
</evidence>
<sequence length="1093" mass="120484">MGKRVPRSKVREDGIPIDPALTDQAFFAPNPFHSSPSAPSQTPPHWSGVNQSPLVHTALQTESPNQVRLQQALTQAALSMKDVEAKSYQLQRQIAAQAAQLREAESAIDHQQQFVEESTSTAKHLRANVSQQLANTEAREEHISLLEMRLAETNAQNARISVLAQERTDSYNQQVLAMVSRIVELERGIEDANTDLLNHKMLVKAEKQDWRQLHDAMKETENRRSDNFLRMTDAVSHLDEMISVLSDKINGFERTMTNPYPRGEVAVPNSSRQQGRPNVSPAFSIQDLNLPANPNFSAAQPTTINPLFAAQPVIDNNNPCAAQPAILKNEATMSLAADIQPQFLGSPAPSSESSVDSLSYQLLAAVDAFERTDWYDERGIPYNEEYELGLHLREVHMSDAPENVMPVNTEITNAPVDMAAGSGSGLGILPDDVLASIAGALEHEEQRQRFMIHDSGARSFADAPATTQFHQPSEVPIVDVTMTDAPPTNLDLLPPSSHIAWNGVLDPAASALSAPERKRSRQVHGFWEPDNRSAKSWDGNLHVKRVKLAIPLSRPRYLNARKRWVKAVKSRVRAPIPTTPAWTMPTVVSFSAIFGSAPAQVNLTMAASTDPIVVPAPIIEQPVIASVLTEQAIAKEAESERPRAPRPRIQGPGPRTYPVYKAYSVLDPDAFDVPVPRNQSSQHSRIAKDLSEIRWAQAHSARLRQAQPVNPISSVRASAVVPGRFGLQDAHVNPRKTKGSRVEQLRAEQVNCPHMVDSGLETPVSAPTVPDHAVAEVDSPKAAFSGGIRQLMSLLFWFLSTAYYVIVKVSGYSLVSVMILMAVLIPLFPVFVKFILTVMQAIWQETRLKALGLVFSLAPNVTPISRAMLVSMGFVQRHYPSRLLLILALLVLIEYVVYSTQWKGYERQSSWDTGLSTDEVLWWCGAEEGRILFPREDGKRANAITPGPRLVIGYSTTHRQSPRWTGSSPLVPGHCANNPGKAPLWIEIVPPHLQAAASTSMHLLLQCIPRNNEDAHTHSATEISVHSARRALRGASSLLRISLPLLGIHPVAPYKYPVKGLCTLVVRVYVGVFVRVLFVAPLTATRAFIRIRQ</sequence>
<reference evidence="4" key="1">
    <citation type="journal article" date="2017" name="Nat. Microbiol.">
        <title>Global analysis of biosynthetic gene clusters reveals vast potential of secondary metabolite production in Penicillium species.</title>
        <authorList>
            <person name="Nielsen J.C."/>
            <person name="Grijseels S."/>
            <person name="Prigent S."/>
            <person name="Ji B."/>
            <person name="Dainat J."/>
            <person name="Nielsen K.F."/>
            <person name="Frisvad J.C."/>
            <person name="Workman M."/>
            <person name="Nielsen J."/>
        </authorList>
    </citation>
    <scope>NUCLEOTIDE SEQUENCE [LARGE SCALE GENOMIC DNA]</scope>
    <source>
        <strain evidence="4">IBT 31811</strain>
    </source>
</reference>
<evidence type="ECO:0000313" key="4">
    <source>
        <dbReference type="Proteomes" id="UP000191672"/>
    </source>
</evidence>